<keyword evidence="2" id="KW-1185">Reference proteome</keyword>
<gene>
    <name evidence="1" type="ORF">EVAR_65077_1</name>
</gene>
<accession>A0A4C2A723</accession>
<proteinExistence type="predicted"/>
<protein>
    <submittedName>
        <fullName evidence="1">Uncharacterized protein</fullName>
    </submittedName>
</protein>
<dbReference type="EMBL" id="BGZK01002657">
    <property type="protein sequence ID" value="GBP95602.1"/>
    <property type="molecule type" value="Genomic_DNA"/>
</dbReference>
<evidence type="ECO:0000313" key="1">
    <source>
        <dbReference type="EMBL" id="GBP95602.1"/>
    </source>
</evidence>
<dbReference type="AlphaFoldDB" id="A0A4C2A723"/>
<reference evidence="1 2" key="1">
    <citation type="journal article" date="2019" name="Commun. Biol.">
        <title>The bagworm genome reveals a unique fibroin gene that provides high tensile strength.</title>
        <authorList>
            <person name="Kono N."/>
            <person name="Nakamura H."/>
            <person name="Ohtoshi R."/>
            <person name="Tomita M."/>
            <person name="Numata K."/>
            <person name="Arakawa K."/>
        </authorList>
    </citation>
    <scope>NUCLEOTIDE SEQUENCE [LARGE SCALE GENOMIC DNA]</scope>
</reference>
<sequence length="113" mass="13059">MAEVKDKAQGRYIKSSPIRRTGVFDSGSWWLWLRAFASQQKFTTSTRRRRCMTNRNPELRECRTNRRAAGQRTKLVSRGGPEAQAPRGTVVETLLSVFINLYKTAPYSRYLSE</sequence>
<organism evidence="1 2">
    <name type="scientific">Eumeta variegata</name>
    <name type="common">Bagworm moth</name>
    <name type="synonym">Eumeta japonica</name>
    <dbReference type="NCBI Taxonomy" id="151549"/>
    <lineage>
        <taxon>Eukaryota</taxon>
        <taxon>Metazoa</taxon>
        <taxon>Ecdysozoa</taxon>
        <taxon>Arthropoda</taxon>
        <taxon>Hexapoda</taxon>
        <taxon>Insecta</taxon>
        <taxon>Pterygota</taxon>
        <taxon>Neoptera</taxon>
        <taxon>Endopterygota</taxon>
        <taxon>Lepidoptera</taxon>
        <taxon>Glossata</taxon>
        <taxon>Ditrysia</taxon>
        <taxon>Tineoidea</taxon>
        <taxon>Psychidae</taxon>
        <taxon>Oiketicinae</taxon>
        <taxon>Eumeta</taxon>
    </lineage>
</organism>
<dbReference type="Proteomes" id="UP000299102">
    <property type="component" value="Unassembled WGS sequence"/>
</dbReference>
<evidence type="ECO:0000313" key="2">
    <source>
        <dbReference type="Proteomes" id="UP000299102"/>
    </source>
</evidence>
<name>A0A4C2A723_EUMVA</name>
<comment type="caution">
    <text evidence="1">The sequence shown here is derived from an EMBL/GenBank/DDBJ whole genome shotgun (WGS) entry which is preliminary data.</text>
</comment>